<feature type="region of interest" description="Disordered" evidence="1">
    <location>
        <begin position="91"/>
        <end position="114"/>
    </location>
</feature>
<dbReference type="AlphaFoldDB" id="A0A918FF54"/>
<reference evidence="3" key="2">
    <citation type="submission" date="2020-09" db="EMBL/GenBank/DDBJ databases">
        <authorList>
            <person name="Sun Q."/>
            <person name="Ohkuma M."/>
        </authorList>
    </citation>
    <scope>NUCLEOTIDE SEQUENCE</scope>
    <source>
        <strain evidence="3">JCM 31311</strain>
    </source>
</reference>
<dbReference type="Proteomes" id="UP000603865">
    <property type="component" value="Unassembled WGS sequence"/>
</dbReference>
<comment type="caution">
    <text evidence="3">The sequence shown here is derived from an EMBL/GenBank/DDBJ whole genome shotgun (WGS) entry which is preliminary data.</text>
</comment>
<dbReference type="InterPro" id="IPR003018">
    <property type="entry name" value="GAF"/>
</dbReference>
<dbReference type="InterPro" id="IPR029016">
    <property type="entry name" value="GAF-like_dom_sf"/>
</dbReference>
<keyword evidence="4" id="KW-1185">Reference proteome</keyword>
<protein>
    <recommendedName>
        <fullName evidence="2">GAF domain-containing protein</fullName>
    </recommendedName>
</protein>
<evidence type="ECO:0000313" key="4">
    <source>
        <dbReference type="Proteomes" id="UP000603865"/>
    </source>
</evidence>
<dbReference type="SUPFAM" id="SSF55781">
    <property type="entry name" value="GAF domain-like"/>
    <property type="match status" value="1"/>
</dbReference>
<name>A0A918FF54_9DEIO</name>
<sequence length="114" mass="12296">MTVDADLPAAQALRTGTPLWLADHAAARYPRMQQMVEAYQLQALACLPLSRSNRLFGVLVLDFTVPQTFDSDLRALLLSAAEETGQALGRTGVLSARRRPGPVGARDATAEPIH</sequence>
<dbReference type="EMBL" id="BMQL01000057">
    <property type="protein sequence ID" value="GGR32887.1"/>
    <property type="molecule type" value="Genomic_DNA"/>
</dbReference>
<reference evidence="3" key="1">
    <citation type="journal article" date="2014" name="Int. J. Syst. Evol. Microbiol.">
        <title>Complete genome sequence of Corynebacterium casei LMG S-19264T (=DSM 44701T), isolated from a smear-ripened cheese.</title>
        <authorList>
            <consortium name="US DOE Joint Genome Institute (JGI-PGF)"/>
            <person name="Walter F."/>
            <person name="Albersmeier A."/>
            <person name="Kalinowski J."/>
            <person name="Ruckert C."/>
        </authorList>
    </citation>
    <scope>NUCLEOTIDE SEQUENCE</scope>
    <source>
        <strain evidence="3">JCM 31311</strain>
    </source>
</reference>
<organism evidence="3 4">
    <name type="scientific">Deinococcus ruber</name>
    <dbReference type="NCBI Taxonomy" id="1848197"/>
    <lineage>
        <taxon>Bacteria</taxon>
        <taxon>Thermotogati</taxon>
        <taxon>Deinococcota</taxon>
        <taxon>Deinococci</taxon>
        <taxon>Deinococcales</taxon>
        <taxon>Deinococcaceae</taxon>
        <taxon>Deinococcus</taxon>
    </lineage>
</organism>
<evidence type="ECO:0000259" key="2">
    <source>
        <dbReference type="Pfam" id="PF01590"/>
    </source>
</evidence>
<accession>A0A918FF54</accession>
<evidence type="ECO:0000256" key="1">
    <source>
        <dbReference type="SAM" id="MobiDB-lite"/>
    </source>
</evidence>
<dbReference type="Gene3D" id="3.30.450.40">
    <property type="match status" value="1"/>
</dbReference>
<dbReference type="Pfam" id="PF01590">
    <property type="entry name" value="GAF"/>
    <property type="match status" value="1"/>
</dbReference>
<dbReference type="RefSeq" id="WP_189093161.1">
    <property type="nucleotide sequence ID" value="NZ_BMQL01000057.1"/>
</dbReference>
<proteinExistence type="predicted"/>
<gene>
    <name evidence="3" type="ORF">GCM10008957_49090</name>
</gene>
<evidence type="ECO:0000313" key="3">
    <source>
        <dbReference type="EMBL" id="GGR32887.1"/>
    </source>
</evidence>
<feature type="domain" description="GAF" evidence="2">
    <location>
        <begin position="9"/>
        <end position="88"/>
    </location>
</feature>